<comment type="caution">
    <text evidence="1">The sequence shown here is derived from an EMBL/GenBank/DDBJ whole genome shotgun (WGS) entry which is preliminary data.</text>
</comment>
<keyword evidence="2" id="KW-1185">Reference proteome</keyword>
<evidence type="ECO:0000313" key="2">
    <source>
        <dbReference type="Proteomes" id="UP001283361"/>
    </source>
</evidence>
<reference evidence="1" key="1">
    <citation type="journal article" date="2023" name="G3 (Bethesda)">
        <title>A reference genome for the long-term kleptoplast-retaining sea slug Elysia crispata morphotype clarki.</title>
        <authorList>
            <person name="Eastman K.E."/>
            <person name="Pendleton A.L."/>
            <person name="Shaikh M.A."/>
            <person name="Suttiyut T."/>
            <person name="Ogas R."/>
            <person name="Tomko P."/>
            <person name="Gavelis G."/>
            <person name="Widhalm J.R."/>
            <person name="Wisecaver J.H."/>
        </authorList>
    </citation>
    <scope>NUCLEOTIDE SEQUENCE</scope>
    <source>
        <strain evidence="1">ECLA1</strain>
    </source>
</reference>
<dbReference type="AlphaFoldDB" id="A0AAE1CSN7"/>
<sequence>MKFGPIRDKITRFYLSTPVGLVEFPSLPLRWSWVFVAVGGWSRLQKGEGDQDRIRPESRLELELESSSRVVRTGYDQGQGSRLELESSSRGVRTGYDKGQGWSWSRLLGVSGQDAVRVKAGAGLVF</sequence>
<gene>
    <name evidence="1" type="ORF">RRG08_056693</name>
</gene>
<protein>
    <submittedName>
        <fullName evidence="1">Uncharacterized protein</fullName>
    </submittedName>
</protein>
<dbReference type="Proteomes" id="UP001283361">
    <property type="component" value="Unassembled WGS sequence"/>
</dbReference>
<proteinExistence type="predicted"/>
<organism evidence="1 2">
    <name type="scientific">Elysia crispata</name>
    <name type="common">lettuce slug</name>
    <dbReference type="NCBI Taxonomy" id="231223"/>
    <lineage>
        <taxon>Eukaryota</taxon>
        <taxon>Metazoa</taxon>
        <taxon>Spiralia</taxon>
        <taxon>Lophotrochozoa</taxon>
        <taxon>Mollusca</taxon>
        <taxon>Gastropoda</taxon>
        <taxon>Heterobranchia</taxon>
        <taxon>Euthyneura</taxon>
        <taxon>Panpulmonata</taxon>
        <taxon>Sacoglossa</taxon>
        <taxon>Placobranchoidea</taxon>
        <taxon>Plakobranchidae</taxon>
        <taxon>Elysia</taxon>
    </lineage>
</organism>
<evidence type="ECO:0000313" key="1">
    <source>
        <dbReference type="EMBL" id="KAK3732862.1"/>
    </source>
</evidence>
<dbReference type="EMBL" id="JAWDGP010006924">
    <property type="protein sequence ID" value="KAK3732862.1"/>
    <property type="molecule type" value="Genomic_DNA"/>
</dbReference>
<name>A0AAE1CSN7_9GAST</name>
<accession>A0AAE1CSN7</accession>